<sequence>MTTERRECTTVSYTIGVAEYTALLKIENTTNDLLAPESSDAASPFQFTRFPWPKYRNALTSFIDAKKIYSSSTSPFLSPSDLKEVLGVASYFIPFSLSLSLLI</sequence>
<protein>
    <submittedName>
        <fullName evidence="1">Uncharacterized protein</fullName>
    </submittedName>
</protein>
<reference evidence="1 2" key="1">
    <citation type="submission" date="2024-04" db="EMBL/GenBank/DDBJ databases">
        <authorList>
            <person name="Fracassetti M."/>
        </authorList>
    </citation>
    <scope>NUCLEOTIDE SEQUENCE [LARGE SCALE GENOMIC DNA]</scope>
</reference>
<dbReference type="AlphaFoldDB" id="A0AAV2E6T3"/>
<keyword evidence="2" id="KW-1185">Reference proteome</keyword>
<dbReference type="EMBL" id="OZ034817">
    <property type="protein sequence ID" value="CAL1381215.1"/>
    <property type="molecule type" value="Genomic_DNA"/>
</dbReference>
<proteinExistence type="predicted"/>
<evidence type="ECO:0000313" key="1">
    <source>
        <dbReference type="EMBL" id="CAL1381215.1"/>
    </source>
</evidence>
<dbReference type="Proteomes" id="UP001497516">
    <property type="component" value="Chromosome 4"/>
</dbReference>
<accession>A0AAV2E6T3</accession>
<evidence type="ECO:0000313" key="2">
    <source>
        <dbReference type="Proteomes" id="UP001497516"/>
    </source>
</evidence>
<gene>
    <name evidence="1" type="ORF">LTRI10_LOCUS22610</name>
</gene>
<organism evidence="1 2">
    <name type="scientific">Linum trigynum</name>
    <dbReference type="NCBI Taxonomy" id="586398"/>
    <lineage>
        <taxon>Eukaryota</taxon>
        <taxon>Viridiplantae</taxon>
        <taxon>Streptophyta</taxon>
        <taxon>Embryophyta</taxon>
        <taxon>Tracheophyta</taxon>
        <taxon>Spermatophyta</taxon>
        <taxon>Magnoliopsida</taxon>
        <taxon>eudicotyledons</taxon>
        <taxon>Gunneridae</taxon>
        <taxon>Pentapetalae</taxon>
        <taxon>rosids</taxon>
        <taxon>fabids</taxon>
        <taxon>Malpighiales</taxon>
        <taxon>Linaceae</taxon>
        <taxon>Linum</taxon>
    </lineage>
</organism>
<name>A0AAV2E6T3_9ROSI</name>